<sequence length="101" mass="11058">MPSERPVAKPDEPRLCLVSGIYMCEACLDGAGGECHTPGCILWINRAPDLAIRATIIECGGKIEVLVSRLEELLELERKGIELNKEERETLARGLANDEPA</sequence>
<dbReference type="EMBL" id="LAZR01046361">
    <property type="protein sequence ID" value="KKK96708.1"/>
    <property type="molecule type" value="Genomic_DNA"/>
</dbReference>
<gene>
    <name evidence="1" type="ORF">LCGC14_2660050</name>
</gene>
<comment type="caution">
    <text evidence="1">The sequence shown here is derived from an EMBL/GenBank/DDBJ whole genome shotgun (WGS) entry which is preliminary data.</text>
</comment>
<evidence type="ECO:0000313" key="1">
    <source>
        <dbReference type="EMBL" id="KKK96708.1"/>
    </source>
</evidence>
<name>A0A0F8ZSB1_9ZZZZ</name>
<accession>A0A0F8ZSB1</accession>
<protein>
    <submittedName>
        <fullName evidence="1">Uncharacterized protein</fullName>
    </submittedName>
</protein>
<proteinExistence type="predicted"/>
<reference evidence="1" key="1">
    <citation type="journal article" date="2015" name="Nature">
        <title>Complex archaea that bridge the gap between prokaryotes and eukaryotes.</title>
        <authorList>
            <person name="Spang A."/>
            <person name="Saw J.H."/>
            <person name="Jorgensen S.L."/>
            <person name="Zaremba-Niedzwiedzka K."/>
            <person name="Martijn J."/>
            <person name="Lind A.E."/>
            <person name="van Eijk R."/>
            <person name="Schleper C."/>
            <person name="Guy L."/>
            <person name="Ettema T.J."/>
        </authorList>
    </citation>
    <scope>NUCLEOTIDE SEQUENCE</scope>
</reference>
<organism evidence="1">
    <name type="scientific">marine sediment metagenome</name>
    <dbReference type="NCBI Taxonomy" id="412755"/>
    <lineage>
        <taxon>unclassified sequences</taxon>
        <taxon>metagenomes</taxon>
        <taxon>ecological metagenomes</taxon>
    </lineage>
</organism>
<dbReference type="AlphaFoldDB" id="A0A0F8ZSB1"/>